<feature type="compositionally biased region" description="Low complexity" evidence="1">
    <location>
        <begin position="28"/>
        <end position="43"/>
    </location>
</feature>
<reference evidence="3 4" key="1">
    <citation type="submission" date="2022-11" db="EMBL/GenBank/DDBJ databases">
        <title>Minimal conservation of predation-associated metabolite biosynthetic gene clusters underscores biosynthetic potential of Myxococcota including descriptions for ten novel species: Archangium lansinium sp. nov., Myxococcus landrumus sp. nov., Nannocystis bai.</title>
        <authorList>
            <person name="Ahearne A."/>
            <person name="Stevens C."/>
            <person name="Dowd S."/>
        </authorList>
    </citation>
    <scope>NUCLEOTIDE SEQUENCE [LARGE SCALE GENOMIC DNA]</scope>
    <source>
        <strain evidence="3 4">RJM3</strain>
    </source>
</reference>
<dbReference type="PROSITE" id="PS51257">
    <property type="entry name" value="PROKAR_LIPOPROTEIN"/>
    <property type="match status" value="1"/>
</dbReference>
<keyword evidence="4" id="KW-1185">Reference proteome</keyword>
<evidence type="ECO:0000256" key="1">
    <source>
        <dbReference type="SAM" id="MobiDB-lite"/>
    </source>
</evidence>
<name>A0ABT5F0E7_9BACT</name>
<evidence type="ECO:0000313" key="3">
    <source>
        <dbReference type="EMBL" id="MDC0746545.1"/>
    </source>
</evidence>
<proteinExistence type="predicted"/>
<dbReference type="Proteomes" id="UP001221411">
    <property type="component" value="Unassembled WGS sequence"/>
</dbReference>
<comment type="caution">
    <text evidence="3">The sequence shown here is derived from an EMBL/GenBank/DDBJ whole genome shotgun (WGS) entry which is preliminary data.</text>
</comment>
<gene>
    <name evidence="3" type="ORF">POL67_34780</name>
</gene>
<feature type="compositionally biased region" description="Gly residues" evidence="1">
    <location>
        <begin position="44"/>
        <end position="62"/>
    </location>
</feature>
<keyword evidence="2" id="KW-0732">Signal</keyword>
<dbReference type="RefSeq" id="WP_271924923.1">
    <property type="nucleotide sequence ID" value="NZ_JAQNDO010000001.1"/>
</dbReference>
<feature type="chain" id="PRO_5046822347" evidence="2">
    <location>
        <begin position="24"/>
        <end position="490"/>
    </location>
</feature>
<dbReference type="EMBL" id="JAQNDO010000001">
    <property type="protein sequence ID" value="MDC0746545.1"/>
    <property type="molecule type" value="Genomic_DNA"/>
</dbReference>
<accession>A0ABT5F0E7</accession>
<organism evidence="3 4">
    <name type="scientific">Polyangium mundeleinium</name>
    <dbReference type="NCBI Taxonomy" id="2995306"/>
    <lineage>
        <taxon>Bacteria</taxon>
        <taxon>Pseudomonadati</taxon>
        <taxon>Myxococcota</taxon>
        <taxon>Polyangia</taxon>
        <taxon>Polyangiales</taxon>
        <taxon>Polyangiaceae</taxon>
        <taxon>Polyangium</taxon>
    </lineage>
</organism>
<feature type="region of interest" description="Disordered" evidence="1">
    <location>
        <begin position="26"/>
        <end position="93"/>
    </location>
</feature>
<evidence type="ECO:0000313" key="4">
    <source>
        <dbReference type="Proteomes" id="UP001221411"/>
    </source>
</evidence>
<evidence type="ECO:0000256" key="2">
    <source>
        <dbReference type="SAM" id="SignalP"/>
    </source>
</evidence>
<feature type="signal peptide" evidence="2">
    <location>
        <begin position="1"/>
        <end position="23"/>
    </location>
</feature>
<sequence>MLKSSLLSPRLWLPLVGLSVLFAACGDSSSSPNEPTNASSSSSGTGGSGGSGGSGGAGGEGAGVTLPGPDADWGTGSDVGSLEGNVWTPGRDENGLVNADSWALVPGGQWIEVNGTRLDALDAEVKEKVPGWNDYGSGDWGAVTTAWNSPAFDPEGSRAWWVSSGGHADSSNNGIYRFDAFRMAYAIEHLPSDTTKWSEAYKSASTYTSCPESSAEFDAALAAGTLKEENDWFYDELFWDRQPTARHTYSGVVYAPKTNELVMAVRRLWRYSRDEGKWIYKRLPAMDWQYKLGEENLAIYDEYKDQVLVASCGSNGPWSNTFDMNASNWTGEGTSWNGWDWNGAADARFGDLVGIIKVPEDPATGQYAAKGLYQLFNVKERKVVTSGTVQYADGLSAVDFPVGDGGAGMVYIPPLDRYWVAARTKEGKLGWFELNPTTEPWTLGRLVQDGPTPSLTEGNTLVRRRMLWMPKLHALVFLGVAEKNILVYRF</sequence>
<protein>
    <submittedName>
        <fullName evidence="3">Uncharacterized protein</fullName>
    </submittedName>
</protein>